<protein>
    <submittedName>
        <fullName evidence="5">Uncharacterized protein</fullName>
    </submittedName>
</protein>
<name>A0A8B9Z1Y5_9AVES</name>
<evidence type="ECO:0000256" key="4">
    <source>
        <dbReference type="ARBA" id="ARBA00023180"/>
    </source>
</evidence>
<proteinExistence type="predicted"/>
<accession>A0A8B9Z1Y5</accession>
<dbReference type="AlphaFoldDB" id="A0A8B9Z1Y5"/>
<keyword evidence="6" id="KW-1185">Reference proteome</keyword>
<sequence length="176" mass="18971">MLSAYMRMKYPNIVAGALAASAPLLSVAGLGDPTQFFRDVTADFQKSSPGCVIAVRKAFQQIKDLCLSGAYDEISSKMATCNKISNKGDVYQLFGFARNAFTIMAMMDYPYKTDFMGRLPANPVEVSTRTQVRVTVSDVHLGDQSAGGCTVWDAVRHTPSVMVTGRGSGRCCSPSC</sequence>
<reference evidence="5" key="1">
    <citation type="submission" date="2025-08" db="UniProtKB">
        <authorList>
            <consortium name="Ensembl"/>
        </authorList>
    </citation>
    <scope>IDENTIFICATION</scope>
</reference>
<keyword evidence="3" id="KW-0378">Hydrolase</keyword>
<dbReference type="InterPro" id="IPR008758">
    <property type="entry name" value="Peptidase_S28"/>
</dbReference>
<evidence type="ECO:0000256" key="1">
    <source>
        <dbReference type="ARBA" id="ARBA00022670"/>
    </source>
</evidence>
<evidence type="ECO:0000256" key="2">
    <source>
        <dbReference type="ARBA" id="ARBA00022729"/>
    </source>
</evidence>
<evidence type="ECO:0000313" key="6">
    <source>
        <dbReference type="Proteomes" id="UP000694555"/>
    </source>
</evidence>
<keyword evidence="2" id="KW-0732">Signal</keyword>
<dbReference type="Ensembl" id="ENSBJAT00000000749.1">
    <property type="protein sequence ID" value="ENSBJAP00000000728.1"/>
    <property type="gene ID" value="ENSBJAG00000000592.1"/>
</dbReference>
<organism evidence="5 6">
    <name type="scientific">Buteo japonicus</name>
    <dbReference type="NCBI Taxonomy" id="224669"/>
    <lineage>
        <taxon>Eukaryota</taxon>
        <taxon>Metazoa</taxon>
        <taxon>Chordata</taxon>
        <taxon>Craniata</taxon>
        <taxon>Vertebrata</taxon>
        <taxon>Euteleostomi</taxon>
        <taxon>Archelosauria</taxon>
        <taxon>Archosauria</taxon>
        <taxon>Dinosauria</taxon>
        <taxon>Saurischia</taxon>
        <taxon>Theropoda</taxon>
        <taxon>Coelurosauria</taxon>
        <taxon>Aves</taxon>
        <taxon>Neognathae</taxon>
        <taxon>Neoaves</taxon>
        <taxon>Telluraves</taxon>
        <taxon>Accipitrimorphae</taxon>
        <taxon>Accipitriformes</taxon>
        <taxon>Accipitridae</taxon>
        <taxon>Accipitrinae</taxon>
        <taxon>Buteo</taxon>
    </lineage>
</organism>
<evidence type="ECO:0000313" key="5">
    <source>
        <dbReference type="Ensembl" id="ENSBJAP00000000728.1"/>
    </source>
</evidence>
<evidence type="ECO:0000256" key="3">
    <source>
        <dbReference type="ARBA" id="ARBA00022801"/>
    </source>
</evidence>
<reference evidence="5" key="2">
    <citation type="submission" date="2025-09" db="UniProtKB">
        <authorList>
            <consortium name="Ensembl"/>
        </authorList>
    </citation>
    <scope>IDENTIFICATION</scope>
</reference>
<dbReference type="PANTHER" id="PTHR11010:SF107">
    <property type="entry name" value="DIPEPTIDYL PEPTIDASE 2"/>
    <property type="match status" value="1"/>
</dbReference>
<keyword evidence="1" id="KW-0645">Protease</keyword>
<dbReference type="Gene3D" id="1.20.120.980">
    <property type="entry name" value="Serine carboxypeptidase S28, SKS domain"/>
    <property type="match status" value="1"/>
</dbReference>
<dbReference type="GO" id="GO:0070008">
    <property type="term" value="F:serine-type exopeptidase activity"/>
    <property type="evidence" value="ECO:0007669"/>
    <property type="project" value="InterPro"/>
</dbReference>
<dbReference type="PANTHER" id="PTHR11010">
    <property type="entry name" value="PROTEASE S28 PRO-X CARBOXYPEPTIDASE-RELATED"/>
    <property type="match status" value="1"/>
</dbReference>
<dbReference type="GO" id="GO:0031982">
    <property type="term" value="C:vesicle"/>
    <property type="evidence" value="ECO:0007669"/>
    <property type="project" value="TreeGrafter"/>
</dbReference>
<dbReference type="InterPro" id="IPR042269">
    <property type="entry name" value="Ser_carbopepase_S28_SKS"/>
</dbReference>
<dbReference type="GO" id="GO:0006508">
    <property type="term" value="P:proteolysis"/>
    <property type="evidence" value="ECO:0007669"/>
    <property type="project" value="UniProtKB-KW"/>
</dbReference>
<dbReference type="Pfam" id="PF05577">
    <property type="entry name" value="Peptidase_S28"/>
    <property type="match status" value="1"/>
</dbReference>
<keyword evidence="4" id="KW-0325">Glycoprotein</keyword>
<dbReference type="Proteomes" id="UP000694555">
    <property type="component" value="Unplaced"/>
</dbReference>
<dbReference type="GO" id="GO:0008239">
    <property type="term" value="F:dipeptidyl-peptidase activity"/>
    <property type="evidence" value="ECO:0007669"/>
    <property type="project" value="TreeGrafter"/>
</dbReference>